<comment type="caution">
    <text evidence="1">The sequence shown here is derived from an EMBL/GenBank/DDBJ whole genome shotgun (WGS) entry which is preliminary data.</text>
</comment>
<evidence type="ECO:0000313" key="2">
    <source>
        <dbReference type="Proteomes" id="UP000003460"/>
    </source>
</evidence>
<dbReference type="HOGENOM" id="CLU_2289033_0_0_10"/>
<dbReference type="STRING" id="626522.GCWU000325_00086"/>
<proteinExistence type="predicted"/>
<protein>
    <submittedName>
        <fullName evidence="1">Uncharacterized protein</fullName>
    </submittedName>
</protein>
<sequence>MSAKLRQSPDFTKGLQDVLGRKGIKHRFRPKQMKCSALFRLYPLNMVKKSTQNESTTLENKLSQVQKKQQTTHFLLTNYAPHPFPLVSVRLYHRDGTSLRS</sequence>
<keyword evidence="2" id="KW-1185">Reference proteome</keyword>
<gene>
    <name evidence="1" type="ORF">GCWU000325_00086</name>
</gene>
<accession>C9LD82</accession>
<name>C9LD82_9BACT</name>
<reference evidence="1" key="1">
    <citation type="submission" date="2009-09" db="EMBL/GenBank/DDBJ databases">
        <authorList>
            <person name="Weinstock G."/>
            <person name="Sodergren E."/>
            <person name="Clifton S."/>
            <person name="Fulton L."/>
            <person name="Fulton B."/>
            <person name="Courtney L."/>
            <person name="Fronick C."/>
            <person name="Harrison M."/>
            <person name="Strong C."/>
            <person name="Farmer C."/>
            <person name="Delahaunty K."/>
            <person name="Markovic C."/>
            <person name="Hall O."/>
            <person name="Minx P."/>
            <person name="Tomlinson C."/>
            <person name="Mitreva M."/>
            <person name="Nelson J."/>
            <person name="Hou S."/>
            <person name="Wollam A."/>
            <person name="Pepin K.H."/>
            <person name="Johnson M."/>
            <person name="Bhonagiri V."/>
            <person name="Nash W.E."/>
            <person name="Warren W."/>
            <person name="Chinwalla A."/>
            <person name="Mardis E.R."/>
            <person name="Wilson R.K."/>
        </authorList>
    </citation>
    <scope>NUCLEOTIDE SEQUENCE [LARGE SCALE GENOMIC DNA]</scope>
    <source>
        <strain evidence="1">ATCC 51259</strain>
    </source>
</reference>
<dbReference type="Proteomes" id="UP000003460">
    <property type="component" value="Unassembled WGS sequence"/>
</dbReference>
<organism evidence="1 2">
    <name type="scientific">Alloprevotella tannerae ATCC 51259</name>
    <dbReference type="NCBI Taxonomy" id="626522"/>
    <lineage>
        <taxon>Bacteria</taxon>
        <taxon>Pseudomonadati</taxon>
        <taxon>Bacteroidota</taxon>
        <taxon>Bacteroidia</taxon>
        <taxon>Bacteroidales</taxon>
        <taxon>Prevotellaceae</taxon>
        <taxon>Alloprevotella</taxon>
    </lineage>
</organism>
<dbReference type="EMBL" id="ACIJ02000002">
    <property type="protein sequence ID" value="EEX72922.1"/>
    <property type="molecule type" value="Genomic_DNA"/>
</dbReference>
<dbReference type="AlphaFoldDB" id="C9LD82"/>
<evidence type="ECO:0000313" key="1">
    <source>
        <dbReference type="EMBL" id="EEX72922.1"/>
    </source>
</evidence>